<reference evidence="4" key="1">
    <citation type="journal article" date="2019" name="Int. J. Syst. Evol. Microbiol.">
        <title>The Global Catalogue of Microorganisms (GCM) 10K type strain sequencing project: providing services to taxonomists for standard genome sequencing and annotation.</title>
        <authorList>
            <consortium name="The Broad Institute Genomics Platform"/>
            <consortium name="The Broad Institute Genome Sequencing Center for Infectious Disease"/>
            <person name="Wu L."/>
            <person name="Ma J."/>
        </authorList>
    </citation>
    <scope>NUCLEOTIDE SEQUENCE [LARGE SCALE GENOMIC DNA]</scope>
    <source>
        <strain evidence="4">KCTC 42662</strain>
    </source>
</reference>
<organism evidence="3 4">
    <name type="scientific">Sphingobacterium suaedae</name>
    <dbReference type="NCBI Taxonomy" id="1686402"/>
    <lineage>
        <taxon>Bacteria</taxon>
        <taxon>Pseudomonadati</taxon>
        <taxon>Bacteroidota</taxon>
        <taxon>Sphingobacteriia</taxon>
        <taxon>Sphingobacteriales</taxon>
        <taxon>Sphingobacteriaceae</taxon>
        <taxon>Sphingobacterium</taxon>
    </lineage>
</organism>
<feature type="domain" description="Glycosyl transferase family 1" evidence="2">
    <location>
        <begin position="194"/>
        <end position="337"/>
    </location>
</feature>
<dbReference type="Pfam" id="PF00534">
    <property type="entry name" value="Glycos_transf_1"/>
    <property type="match status" value="1"/>
</dbReference>
<dbReference type="PANTHER" id="PTHR46401:SF2">
    <property type="entry name" value="GLYCOSYLTRANSFERASE WBBK-RELATED"/>
    <property type="match status" value="1"/>
</dbReference>
<gene>
    <name evidence="3" type="ORF">ACFSR5_17920</name>
</gene>
<dbReference type="SUPFAM" id="SSF53756">
    <property type="entry name" value="UDP-Glycosyltransferase/glycogen phosphorylase"/>
    <property type="match status" value="1"/>
</dbReference>
<dbReference type="Proteomes" id="UP001597545">
    <property type="component" value="Unassembled WGS sequence"/>
</dbReference>
<dbReference type="PANTHER" id="PTHR46401">
    <property type="entry name" value="GLYCOSYLTRANSFERASE WBBK-RELATED"/>
    <property type="match status" value="1"/>
</dbReference>
<comment type="caution">
    <text evidence="3">The sequence shown here is derived from an EMBL/GenBank/DDBJ whole genome shotgun (WGS) entry which is preliminary data.</text>
</comment>
<proteinExistence type="predicted"/>
<evidence type="ECO:0000256" key="1">
    <source>
        <dbReference type="ARBA" id="ARBA00022679"/>
    </source>
</evidence>
<evidence type="ECO:0000313" key="4">
    <source>
        <dbReference type="Proteomes" id="UP001597545"/>
    </source>
</evidence>
<keyword evidence="1" id="KW-0808">Transferase</keyword>
<dbReference type="EMBL" id="JBHULR010000015">
    <property type="protein sequence ID" value="MFD2549532.1"/>
    <property type="molecule type" value="Genomic_DNA"/>
</dbReference>
<keyword evidence="4" id="KW-1185">Reference proteome</keyword>
<dbReference type="CDD" id="cd03809">
    <property type="entry name" value="GT4_MtfB-like"/>
    <property type="match status" value="1"/>
</dbReference>
<sequence>MDRKTIVISAVNLVEAGPLAILRECLSYLSLLAGEANYRVVAIVYKKELADYPHIEYIETQWPKKRWINRLWYEYVSLGRISEDLSPVQLWLSLHDTTPSVKAHFRAVYCHNAFSFYRWRFHDLLFAPKIALFALFTKYIYATNIKKNNFLIVQQEWFKKGMSSMFGLDPELIIVSPPQVKPFVHGIIGANNGRSGKYTFLFAGSPNSHKNFEVICRAAAILEKAGVHDFTVRITVKGTENRYAKWLYRHWGHLNTIDFIGFVSRRRLEDLYQESNCLIFPSKVETWGLPISEFASLQKPMLLASLPYAEETAGGSRFVAFFDPDCAEVLASQMRKLVMGDISFLKPVPQPAYNEPTATSWCELFSLLLTGDKSVHSTNKGIYDN</sequence>
<accession>A0ABW5KKR5</accession>
<name>A0ABW5KKR5_9SPHI</name>
<dbReference type="RefSeq" id="WP_380905849.1">
    <property type="nucleotide sequence ID" value="NZ_JBHUEG010000012.1"/>
</dbReference>
<evidence type="ECO:0000313" key="3">
    <source>
        <dbReference type="EMBL" id="MFD2549532.1"/>
    </source>
</evidence>
<dbReference type="InterPro" id="IPR001296">
    <property type="entry name" value="Glyco_trans_1"/>
</dbReference>
<dbReference type="Gene3D" id="3.40.50.2000">
    <property type="entry name" value="Glycogen Phosphorylase B"/>
    <property type="match status" value="1"/>
</dbReference>
<evidence type="ECO:0000259" key="2">
    <source>
        <dbReference type="Pfam" id="PF00534"/>
    </source>
</evidence>
<protein>
    <submittedName>
        <fullName evidence="3">Glycosyltransferase family 4 protein</fullName>
    </submittedName>
</protein>